<feature type="compositionally biased region" description="Low complexity" evidence="1">
    <location>
        <begin position="156"/>
        <end position="167"/>
    </location>
</feature>
<evidence type="ECO:0000313" key="3">
    <source>
        <dbReference type="Proteomes" id="UP000002729"/>
    </source>
</evidence>
<feature type="region of interest" description="Disordered" evidence="1">
    <location>
        <begin position="1"/>
        <end position="26"/>
    </location>
</feature>
<dbReference type="AlphaFoldDB" id="F0YFH6"/>
<gene>
    <name evidence="2" type="ORF">AURANDRAFT_65791</name>
</gene>
<dbReference type="EMBL" id="GL833136">
    <property type="protein sequence ID" value="EGB06104.1"/>
    <property type="molecule type" value="Genomic_DNA"/>
</dbReference>
<dbReference type="InParanoid" id="F0YFH6"/>
<dbReference type="Proteomes" id="UP000002729">
    <property type="component" value="Unassembled WGS sequence"/>
</dbReference>
<evidence type="ECO:0000313" key="2">
    <source>
        <dbReference type="EMBL" id="EGB06104.1"/>
    </source>
</evidence>
<protein>
    <submittedName>
        <fullName evidence="2">Uncharacterized protein</fullName>
    </submittedName>
</protein>
<dbReference type="GeneID" id="20225509"/>
<feature type="compositionally biased region" description="Low complexity" evidence="1">
    <location>
        <begin position="212"/>
        <end position="237"/>
    </location>
</feature>
<proteinExistence type="predicted"/>
<accession>F0YFH6</accession>
<feature type="region of interest" description="Disordered" evidence="1">
    <location>
        <begin position="135"/>
        <end position="355"/>
    </location>
</feature>
<feature type="compositionally biased region" description="Acidic residues" evidence="1">
    <location>
        <begin position="265"/>
        <end position="276"/>
    </location>
</feature>
<reference evidence="2 3" key="1">
    <citation type="journal article" date="2011" name="Proc. Natl. Acad. Sci. U.S.A.">
        <title>Niche of harmful alga Aureococcus anophagefferens revealed through ecogenomics.</title>
        <authorList>
            <person name="Gobler C.J."/>
            <person name="Berry D.L."/>
            <person name="Dyhrman S.T."/>
            <person name="Wilhelm S.W."/>
            <person name="Salamov A."/>
            <person name="Lobanov A.V."/>
            <person name="Zhang Y."/>
            <person name="Collier J.L."/>
            <person name="Wurch L.L."/>
            <person name="Kustka A.B."/>
            <person name="Dill B.D."/>
            <person name="Shah M."/>
            <person name="VerBerkmoes N.C."/>
            <person name="Kuo A."/>
            <person name="Terry A."/>
            <person name="Pangilinan J."/>
            <person name="Lindquist E.A."/>
            <person name="Lucas S."/>
            <person name="Paulsen I.T."/>
            <person name="Hattenrath-Lehmann T.K."/>
            <person name="Talmage S.C."/>
            <person name="Walker E.A."/>
            <person name="Koch F."/>
            <person name="Burson A.M."/>
            <person name="Marcoval M.A."/>
            <person name="Tang Y.Z."/>
            <person name="Lecleir G.R."/>
            <person name="Coyne K.J."/>
            <person name="Berg G.M."/>
            <person name="Bertrand E.M."/>
            <person name="Saito M.A."/>
            <person name="Gladyshev V.N."/>
            <person name="Grigoriev I.V."/>
        </authorList>
    </citation>
    <scope>NUCLEOTIDE SEQUENCE [LARGE SCALE GENOMIC DNA]</scope>
    <source>
        <strain evidence="3">CCMP 1984</strain>
    </source>
</reference>
<dbReference type="RefSeq" id="XP_009039060.1">
    <property type="nucleotide sequence ID" value="XM_009040812.1"/>
</dbReference>
<feature type="compositionally biased region" description="Low complexity" evidence="1">
    <location>
        <begin position="244"/>
        <end position="258"/>
    </location>
</feature>
<sequence length="355" mass="36395">MASAPVAQTPEPQEASDGERASLKEKKLRLSQRWEAVVRSDDAKADQRRRSSRLVVTSAARQGVKEVASGFGTLGPPPRWLKPLVEAGANCDELVAALEAHDRELASTPTKARDAEDEARGATWLAGLRSAALETGRAEAEFGDVVVSVRRRRRGGSAPPGAAGGSRPPTPPTPPKALDFSAAVREEDAPPAVTPESASRGAAPDPPDAVTPEPAAADDNAAPAAAPAAAADEGAPAEADDDLAGAWDDVAAGDAWAGRLTPSFDDGDADDDATDAEPERPATPPTGLASPAPPADEAVSPRGPGRLLQCWMGCGGPFDFLKRGSPTPTRGATPASRASTPPVDYDAGAVADHWS</sequence>
<keyword evidence="3" id="KW-1185">Reference proteome</keyword>
<organism evidence="3">
    <name type="scientific">Aureococcus anophagefferens</name>
    <name type="common">Harmful bloom alga</name>
    <dbReference type="NCBI Taxonomy" id="44056"/>
    <lineage>
        <taxon>Eukaryota</taxon>
        <taxon>Sar</taxon>
        <taxon>Stramenopiles</taxon>
        <taxon>Ochrophyta</taxon>
        <taxon>Pelagophyceae</taxon>
        <taxon>Pelagomonadales</taxon>
        <taxon>Pelagomonadaceae</taxon>
        <taxon>Aureococcus</taxon>
    </lineage>
</organism>
<dbReference type="KEGG" id="aaf:AURANDRAFT_65791"/>
<evidence type="ECO:0000256" key="1">
    <source>
        <dbReference type="SAM" id="MobiDB-lite"/>
    </source>
</evidence>
<name>F0YFH6_AURAN</name>